<evidence type="ECO:0008006" key="4">
    <source>
        <dbReference type="Google" id="ProtNLM"/>
    </source>
</evidence>
<comment type="caution">
    <text evidence="2">The sequence shown here is derived from an EMBL/GenBank/DDBJ whole genome shotgun (WGS) entry which is preliminary data.</text>
</comment>
<dbReference type="Pfam" id="PF01969">
    <property type="entry name" value="Ni_insertion"/>
    <property type="match status" value="1"/>
</dbReference>
<dbReference type="EMBL" id="JNAX01000015">
    <property type="protein sequence ID" value="KGG19324.1"/>
    <property type="molecule type" value="Genomic_DNA"/>
</dbReference>
<accession>A0A0A2C3T4</accession>
<evidence type="ECO:0000256" key="1">
    <source>
        <dbReference type="ARBA" id="ARBA00022596"/>
    </source>
</evidence>
<dbReference type="RefSeq" id="WP_036906886.1">
    <property type="nucleotide sequence ID" value="NZ_CP138967.1"/>
</dbReference>
<proteinExistence type="predicted"/>
<dbReference type="AlphaFoldDB" id="A0A0A2C3T4"/>
<dbReference type="NCBIfam" id="TIGR00299">
    <property type="entry name" value="nickel pincer cofactor biosynthesis protein LarC"/>
    <property type="match status" value="1"/>
</dbReference>
<gene>
    <name evidence="2" type="ORF">EV03_1706</name>
</gene>
<protein>
    <recommendedName>
        <fullName evidence="4">Nickel insertion protein</fullName>
    </recommendedName>
</protein>
<dbReference type="PANTHER" id="PTHR36566:SF1">
    <property type="entry name" value="PYRIDINIUM-3,5-BISTHIOCARBOXYLIC ACID MONONUCLEOTIDE NICKEL INSERTION PROTEIN"/>
    <property type="match status" value="1"/>
</dbReference>
<sequence>MKSIFIDCILGISGDMLASALFDLGVPNSIFLDNLVSLNIDKNYKLEFKEGDSEGIKGIVCMKNEIQYKELSRSLNEIKNLLLDSSLNDYVKKKSIKVFEILAEAEAVVHGNQISDVHFHELGSIDSILDIVNVCSAIDFLKPYKIYFSNPPSGKGIVSTSHGPLPVPVPTVLEIARQNKIPLMVLDDKYFGEITTPTGIALIATFIDKFGQPGNINIQNIGIGLGSKNISRPNFLRILLIDENIENNKPSYETIISQEAWIDDSTPEDVAVLIDRLRSAGAIDVICYSVDMKKNRKGICIQAIVYPKHKNLLREAWFNYSTTIGIRENKISRWILPRRTVSHKTKFGTVNVKQAMRPNGQNSIKIEHKDLTRISLNTGIPIEEIRQKLIIELSKIYEIDDWYF</sequence>
<dbReference type="Proteomes" id="UP000030392">
    <property type="component" value="Unassembled WGS sequence"/>
</dbReference>
<evidence type="ECO:0000313" key="2">
    <source>
        <dbReference type="EMBL" id="KGG19324.1"/>
    </source>
</evidence>
<name>A0A0A2C3T4_PROMR</name>
<reference evidence="3" key="1">
    <citation type="journal article" date="2014" name="Sci. Data">
        <title>Genomes of diverse isolates of the marine cyanobacterium Prochlorococcus.</title>
        <authorList>
            <person name="Biller S."/>
            <person name="Berube P."/>
            <person name="Thompson J."/>
            <person name="Kelly L."/>
            <person name="Roggensack S."/>
            <person name="Awad L."/>
            <person name="Roache-Johnson K."/>
            <person name="Ding H."/>
            <person name="Giovannoni S.J."/>
            <person name="Moore L.R."/>
            <person name="Chisholm S.W."/>
        </authorList>
    </citation>
    <scope>NUCLEOTIDE SEQUENCE [LARGE SCALE GENOMIC DNA]</scope>
    <source>
        <strain evidence="3">PAC1</strain>
    </source>
</reference>
<dbReference type="Gene3D" id="3.30.70.1380">
    <property type="entry name" value="Transcriptional regulatory protein pf0864 domain like"/>
    <property type="match status" value="1"/>
</dbReference>
<organism evidence="2 3">
    <name type="scientific">Prochlorococcus marinus str. PAC1</name>
    <dbReference type="NCBI Taxonomy" id="59924"/>
    <lineage>
        <taxon>Bacteria</taxon>
        <taxon>Bacillati</taxon>
        <taxon>Cyanobacteriota</taxon>
        <taxon>Cyanophyceae</taxon>
        <taxon>Synechococcales</taxon>
        <taxon>Prochlorococcaceae</taxon>
        <taxon>Prochlorococcus</taxon>
    </lineage>
</organism>
<keyword evidence="1" id="KW-0533">Nickel</keyword>
<dbReference type="InterPro" id="IPR002822">
    <property type="entry name" value="Ni_insertion"/>
</dbReference>
<evidence type="ECO:0000313" key="3">
    <source>
        <dbReference type="Proteomes" id="UP000030392"/>
    </source>
</evidence>
<dbReference type="PANTHER" id="PTHR36566">
    <property type="entry name" value="NICKEL INSERTION PROTEIN-RELATED"/>
    <property type="match status" value="1"/>
</dbReference>